<dbReference type="PANTHER" id="PTHR23227:SF67">
    <property type="entry name" value="CRANIOFACIAL DEVELOPMENT PROTEIN 2-LIKE"/>
    <property type="match status" value="1"/>
</dbReference>
<protein>
    <submittedName>
        <fullName evidence="3">Craniofacial development protein 2-like</fullName>
    </submittedName>
</protein>
<evidence type="ECO:0000313" key="1">
    <source>
        <dbReference type="EMBL" id="VDP57952.1"/>
    </source>
</evidence>
<name>A0A183GUY9_HELPZ</name>
<dbReference type="InterPro" id="IPR027124">
    <property type="entry name" value="Swc5/CFDP1/2"/>
</dbReference>
<accession>A0A183GUY9</accession>
<keyword evidence="2" id="KW-1185">Reference proteome</keyword>
<reference evidence="3" key="2">
    <citation type="submission" date="2019-09" db="UniProtKB">
        <authorList>
            <consortium name="WormBaseParasite"/>
        </authorList>
    </citation>
    <scope>IDENTIFICATION</scope>
</reference>
<dbReference type="EMBL" id="UZAH01040135">
    <property type="protein sequence ID" value="VDP57952.1"/>
    <property type="molecule type" value="Genomic_DNA"/>
</dbReference>
<dbReference type="AlphaFoldDB" id="A0A183GUY9"/>
<dbReference type="InterPro" id="IPR036691">
    <property type="entry name" value="Endo/exonu/phosph_ase_sf"/>
</dbReference>
<reference evidence="1 2" key="1">
    <citation type="submission" date="2018-11" db="EMBL/GenBank/DDBJ databases">
        <authorList>
            <consortium name="Pathogen Informatics"/>
        </authorList>
    </citation>
    <scope>NUCLEOTIDE SEQUENCE [LARGE SCALE GENOMIC DNA]</scope>
</reference>
<dbReference type="Proteomes" id="UP000050761">
    <property type="component" value="Unassembled WGS sequence"/>
</dbReference>
<gene>
    <name evidence="1" type="ORF">HPBE_LOCUS26508</name>
</gene>
<sequence length="86" mass="9493">MPSQDVIIVAGDLNGHVGAAKEGYGCHGGLGFGSRNADGEHILEYAESHDLTIVNIRFRKRESHLISFYSGNSKTQFDFVLVRNRD</sequence>
<evidence type="ECO:0000313" key="3">
    <source>
        <dbReference type="WBParaSite" id="HPBE_0002650901-mRNA-1"/>
    </source>
</evidence>
<organism evidence="2 3">
    <name type="scientific">Heligmosomoides polygyrus</name>
    <name type="common">Parasitic roundworm</name>
    <dbReference type="NCBI Taxonomy" id="6339"/>
    <lineage>
        <taxon>Eukaryota</taxon>
        <taxon>Metazoa</taxon>
        <taxon>Ecdysozoa</taxon>
        <taxon>Nematoda</taxon>
        <taxon>Chromadorea</taxon>
        <taxon>Rhabditida</taxon>
        <taxon>Rhabditina</taxon>
        <taxon>Rhabditomorpha</taxon>
        <taxon>Strongyloidea</taxon>
        <taxon>Heligmosomidae</taxon>
        <taxon>Heligmosomoides</taxon>
    </lineage>
</organism>
<evidence type="ECO:0000313" key="2">
    <source>
        <dbReference type="Proteomes" id="UP000050761"/>
    </source>
</evidence>
<dbReference type="Gene3D" id="3.60.10.10">
    <property type="entry name" value="Endonuclease/exonuclease/phosphatase"/>
    <property type="match status" value="1"/>
</dbReference>
<accession>A0A3P8E1M7</accession>
<proteinExistence type="predicted"/>
<dbReference type="WBParaSite" id="HPBE_0002650901-mRNA-1">
    <property type="protein sequence ID" value="HPBE_0002650901-mRNA-1"/>
    <property type="gene ID" value="HPBE_0002650901"/>
</dbReference>
<dbReference type="PANTHER" id="PTHR23227">
    <property type="entry name" value="BUCENTAUR RELATED"/>
    <property type="match status" value="1"/>
</dbReference>
<dbReference type="OrthoDB" id="409898at2759"/>